<dbReference type="STRING" id="57577.A0A2K3PQQ3"/>
<evidence type="ECO:0000256" key="5">
    <source>
        <dbReference type="ARBA" id="ARBA00022989"/>
    </source>
</evidence>
<evidence type="ECO:0000259" key="10">
    <source>
        <dbReference type="PROSITE" id="PS50866"/>
    </source>
</evidence>
<name>A0A2K3PQQ3_TRIPR</name>
<organism evidence="11 12">
    <name type="scientific">Trifolium pratense</name>
    <name type="common">Red clover</name>
    <dbReference type="NCBI Taxonomy" id="57577"/>
    <lineage>
        <taxon>Eukaryota</taxon>
        <taxon>Viridiplantae</taxon>
        <taxon>Streptophyta</taxon>
        <taxon>Embryophyta</taxon>
        <taxon>Tracheophyta</taxon>
        <taxon>Spermatophyta</taxon>
        <taxon>Magnoliopsida</taxon>
        <taxon>eudicotyledons</taxon>
        <taxon>Gunneridae</taxon>
        <taxon>Pentapetalae</taxon>
        <taxon>rosids</taxon>
        <taxon>fabids</taxon>
        <taxon>Fabales</taxon>
        <taxon>Fabaceae</taxon>
        <taxon>Papilionoideae</taxon>
        <taxon>50 kb inversion clade</taxon>
        <taxon>NPAAA clade</taxon>
        <taxon>Hologalegina</taxon>
        <taxon>IRL clade</taxon>
        <taxon>Trifolieae</taxon>
        <taxon>Trifolium</taxon>
    </lineage>
</organism>
<keyword evidence="4 9" id="KW-0732">Signal</keyword>
<feature type="domain" description="GOLD" evidence="10">
    <location>
        <begin position="32"/>
        <end position="123"/>
    </location>
</feature>
<keyword evidence="5 8" id="KW-1133">Transmembrane helix</keyword>
<evidence type="ECO:0000256" key="2">
    <source>
        <dbReference type="ARBA" id="ARBA00007104"/>
    </source>
</evidence>
<dbReference type="InterPro" id="IPR015720">
    <property type="entry name" value="Emp24-like"/>
</dbReference>
<dbReference type="AlphaFoldDB" id="A0A2K3PQQ3"/>
<sequence length="251" mass="28428">MFNSILLLIAIVPALFFSFVNSMRFELKSGEPKCITEDIMSNAMTVGNYSVVNPNEGSPIPDSHKITVRVRSPYGNNYHFGEHVTSGNFAYTTSVEAGDHTVCFSVLDHEPSITVNIDFEWRTGISAKDWYKIAKKDHIEVMESEIHRLYQIVTYIHDEMYYLREREAEMQELNIATDNKMFIFIFLSIIVCLSVAGSQLCLFLTGFGFPHSLQSLGFEEIHTAEDPLWSTGSSILKLVLCTLKHLTILPS</sequence>
<accession>A0A2K3PQQ3</accession>
<evidence type="ECO:0000256" key="7">
    <source>
        <dbReference type="RuleBase" id="RU003827"/>
    </source>
</evidence>
<feature type="signal peptide" evidence="9">
    <location>
        <begin position="1"/>
        <end position="22"/>
    </location>
</feature>
<comment type="subcellular location">
    <subcellularLocation>
        <location evidence="1 7">Membrane</location>
        <topology evidence="1 7">Single-pass type I membrane protein</topology>
    </subcellularLocation>
</comment>
<evidence type="ECO:0000313" key="11">
    <source>
        <dbReference type="EMBL" id="PNY17618.1"/>
    </source>
</evidence>
<reference evidence="11 12" key="2">
    <citation type="journal article" date="2017" name="Front. Plant Sci.">
        <title>Gene Classification and Mining of Molecular Markers Useful in Red Clover (Trifolium pratense) Breeding.</title>
        <authorList>
            <person name="Istvanek J."/>
            <person name="Dluhosova J."/>
            <person name="Dluhos P."/>
            <person name="Patkova L."/>
            <person name="Nedelnik J."/>
            <person name="Repkova J."/>
        </authorList>
    </citation>
    <scope>NUCLEOTIDE SEQUENCE [LARGE SCALE GENOMIC DNA]</scope>
    <source>
        <strain evidence="12">cv. Tatra</strain>
        <tissue evidence="11">Young leaves</tissue>
    </source>
</reference>
<evidence type="ECO:0000256" key="1">
    <source>
        <dbReference type="ARBA" id="ARBA00004479"/>
    </source>
</evidence>
<dbReference type="ExpressionAtlas" id="A0A2K3PQQ3">
    <property type="expression patterns" value="baseline"/>
</dbReference>
<dbReference type="PANTHER" id="PTHR22811">
    <property type="entry name" value="TRANSMEMBRANE EMP24 DOMAIN-CONTAINING PROTEIN"/>
    <property type="match status" value="1"/>
</dbReference>
<dbReference type="EMBL" id="ASHM01009521">
    <property type="protein sequence ID" value="PNY17618.1"/>
    <property type="molecule type" value="Genomic_DNA"/>
</dbReference>
<evidence type="ECO:0000313" key="12">
    <source>
        <dbReference type="Proteomes" id="UP000236291"/>
    </source>
</evidence>
<evidence type="ECO:0000256" key="6">
    <source>
        <dbReference type="ARBA" id="ARBA00023136"/>
    </source>
</evidence>
<dbReference type="InterPro" id="IPR009038">
    <property type="entry name" value="GOLD_dom"/>
</dbReference>
<evidence type="ECO:0000256" key="8">
    <source>
        <dbReference type="SAM" id="Phobius"/>
    </source>
</evidence>
<evidence type="ECO:0000256" key="4">
    <source>
        <dbReference type="ARBA" id="ARBA00022729"/>
    </source>
</evidence>
<keyword evidence="6 8" id="KW-0472">Membrane</keyword>
<dbReference type="Proteomes" id="UP000236291">
    <property type="component" value="Unassembled WGS sequence"/>
</dbReference>
<feature type="transmembrane region" description="Helical" evidence="8">
    <location>
        <begin position="181"/>
        <end position="204"/>
    </location>
</feature>
<dbReference type="PROSITE" id="PS50866">
    <property type="entry name" value="GOLD"/>
    <property type="match status" value="1"/>
</dbReference>
<reference evidence="11 12" key="1">
    <citation type="journal article" date="2014" name="Am. J. Bot.">
        <title>Genome assembly and annotation for red clover (Trifolium pratense; Fabaceae).</title>
        <authorList>
            <person name="Istvanek J."/>
            <person name="Jaros M."/>
            <person name="Krenek A."/>
            <person name="Repkova J."/>
        </authorList>
    </citation>
    <scope>NUCLEOTIDE SEQUENCE [LARGE SCALE GENOMIC DNA]</scope>
    <source>
        <strain evidence="12">cv. Tatra</strain>
        <tissue evidence="11">Young leaves</tissue>
    </source>
</reference>
<dbReference type="SMART" id="SM01190">
    <property type="entry name" value="EMP24_GP25L"/>
    <property type="match status" value="1"/>
</dbReference>
<feature type="chain" id="PRO_5014373468" evidence="9">
    <location>
        <begin position="23"/>
        <end position="251"/>
    </location>
</feature>
<evidence type="ECO:0000256" key="9">
    <source>
        <dbReference type="SAM" id="SignalP"/>
    </source>
</evidence>
<keyword evidence="3 7" id="KW-0812">Transmembrane</keyword>
<comment type="caution">
    <text evidence="11">The sequence shown here is derived from an EMBL/GenBank/DDBJ whole genome shotgun (WGS) entry which is preliminary data.</text>
</comment>
<comment type="similarity">
    <text evidence="2 7">Belongs to the EMP24/GP25L family.</text>
</comment>
<dbReference type="GO" id="GO:0016020">
    <property type="term" value="C:membrane"/>
    <property type="evidence" value="ECO:0007669"/>
    <property type="project" value="UniProtKB-SubCell"/>
</dbReference>
<gene>
    <name evidence="11" type="ORF">L195_g014366</name>
</gene>
<dbReference type="Pfam" id="PF01105">
    <property type="entry name" value="EMP24_GP25L"/>
    <property type="match status" value="1"/>
</dbReference>
<evidence type="ECO:0000256" key="3">
    <source>
        <dbReference type="ARBA" id="ARBA00022692"/>
    </source>
</evidence>
<protein>
    <submittedName>
        <fullName evidence="11">Transmembrane emp24 domain-containing protein</fullName>
    </submittedName>
</protein>
<proteinExistence type="inferred from homology"/>